<dbReference type="InterPro" id="IPR002012">
    <property type="entry name" value="GnRH"/>
</dbReference>
<keyword evidence="8" id="KW-0873">Pyrrolidone carboxylic acid</keyword>
<dbReference type="PANTHER" id="PTHR10522:SF0">
    <property type="entry name" value="PROGONADOLIBERIN-1"/>
    <property type="match status" value="1"/>
</dbReference>
<dbReference type="KEGG" id="maua:101832723"/>
<dbReference type="GO" id="GO:0005615">
    <property type="term" value="C:extracellular space"/>
    <property type="evidence" value="ECO:0007669"/>
    <property type="project" value="TreeGrafter"/>
</dbReference>
<dbReference type="RefSeq" id="XP_005075289.2">
    <property type="nucleotide sequence ID" value="XM_005075232.4"/>
</dbReference>
<comment type="similarity">
    <text evidence="3 9">Belongs to the GnRH family.</text>
</comment>
<sequence>MSQKKKTYKKEAKKAETLQHSTHQRKFVSLWLSLPNRVEMIPKLTAAVLLLSLCLEGCSSQHWSYGLRPGGKRNAERLGDSFQEMDKEVDQLAEPQHLECTVHWPRSPLRDLRGVLESLIEEETRQKKM</sequence>
<evidence type="ECO:0000256" key="8">
    <source>
        <dbReference type="ARBA" id="ARBA00023283"/>
    </source>
</evidence>
<evidence type="ECO:0000256" key="5">
    <source>
        <dbReference type="ARBA" id="ARBA00022685"/>
    </source>
</evidence>
<evidence type="ECO:0000256" key="6">
    <source>
        <dbReference type="ARBA" id="ARBA00022702"/>
    </source>
</evidence>
<dbReference type="CTD" id="2796"/>
<dbReference type="PRINTS" id="PR01541">
    <property type="entry name" value="GONADOLIBRNI"/>
</dbReference>
<dbReference type="PANTHER" id="PTHR10522">
    <property type="entry name" value="GONADOLIBERIN"/>
    <property type="match status" value="1"/>
</dbReference>
<evidence type="ECO:0000313" key="10">
    <source>
        <dbReference type="Proteomes" id="UP000886700"/>
    </source>
</evidence>
<accession>A0A1U7QB84</accession>
<dbReference type="GO" id="GO:0031530">
    <property type="term" value="F:gonadotropin-releasing hormone receptor binding"/>
    <property type="evidence" value="ECO:0007669"/>
    <property type="project" value="TreeGrafter"/>
</dbReference>
<dbReference type="OrthoDB" id="8716567at2759"/>
<dbReference type="GO" id="GO:0005183">
    <property type="term" value="F:gonadotropin hormone-releasing hormone activity"/>
    <property type="evidence" value="ECO:0007669"/>
    <property type="project" value="InterPro"/>
</dbReference>
<reference evidence="11" key="1">
    <citation type="submission" date="2025-08" db="UniProtKB">
        <authorList>
            <consortium name="RefSeq"/>
        </authorList>
    </citation>
    <scope>IDENTIFICATION</scope>
    <source>
        <tissue evidence="11">Liver</tissue>
    </source>
</reference>
<comment type="function">
    <text evidence="1">Stimulates the secretion of gonadotropins; it stimulates the secretion of both luteinizing and follicle-stimulating hormones.</text>
</comment>
<evidence type="ECO:0000256" key="4">
    <source>
        <dbReference type="ARBA" id="ARBA00022525"/>
    </source>
</evidence>
<dbReference type="Proteomes" id="UP000886700">
    <property type="component" value="Unplaced"/>
</dbReference>
<dbReference type="PROSITE" id="PS00473">
    <property type="entry name" value="GNRH"/>
    <property type="match status" value="1"/>
</dbReference>
<evidence type="ECO:0000256" key="2">
    <source>
        <dbReference type="ARBA" id="ARBA00004613"/>
    </source>
</evidence>
<dbReference type="InterPro" id="IPR019792">
    <property type="entry name" value="Gonadoliberin"/>
</dbReference>
<gene>
    <name evidence="11" type="primary">Gnrh1</name>
</gene>
<dbReference type="InterPro" id="IPR004079">
    <property type="entry name" value="Gonadoliberin_I_precursor"/>
</dbReference>
<dbReference type="GeneID" id="101832723"/>
<dbReference type="Pfam" id="PF00446">
    <property type="entry name" value="GnRH"/>
    <property type="match status" value="1"/>
</dbReference>
<keyword evidence="7 9" id="KW-0027">Amidation</keyword>
<dbReference type="AlphaFoldDB" id="A0A1U7QB84"/>
<evidence type="ECO:0000313" key="11">
    <source>
        <dbReference type="RefSeq" id="XP_005075289.2"/>
    </source>
</evidence>
<comment type="subcellular location">
    <subcellularLocation>
        <location evidence="2 9">Secreted</location>
    </subcellularLocation>
</comment>
<keyword evidence="4" id="KW-0964">Secreted</keyword>
<proteinExistence type="inferred from homology"/>
<evidence type="ECO:0000256" key="9">
    <source>
        <dbReference type="RuleBase" id="RU000635"/>
    </source>
</evidence>
<organism evidence="10 11">
    <name type="scientific">Mesocricetus auratus</name>
    <name type="common">Golden hamster</name>
    <dbReference type="NCBI Taxonomy" id="10036"/>
    <lineage>
        <taxon>Eukaryota</taxon>
        <taxon>Metazoa</taxon>
        <taxon>Chordata</taxon>
        <taxon>Craniata</taxon>
        <taxon>Vertebrata</taxon>
        <taxon>Euteleostomi</taxon>
        <taxon>Mammalia</taxon>
        <taxon>Eutheria</taxon>
        <taxon>Euarchontoglires</taxon>
        <taxon>Glires</taxon>
        <taxon>Rodentia</taxon>
        <taxon>Myomorpha</taxon>
        <taxon>Muroidea</taxon>
        <taxon>Cricetidae</taxon>
        <taxon>Cricetinae</taxon>
        <taxon>Mesocricetus</taxon>
    </lineage>
</organism>
<evidence type="ECO:0000256" key="1">
    <source>
        <dbReference type="ARBA" id="ARBA00004093"/>
    </source>
</evidence>
<evidence type="ECO:0000256" key="7">
    <source>
        <dbReference type="ARBA" id="ARBA00022815"/>
    </source>
</evidence>
<evidence type="ECO:0000256" key="3">
    <source>
        <dbReference type="ARBA" id="ARBA00010968"/>
    </source>
</evidence>
<keyword evidence="6 9" id="KW-0372">Hormone</keyword>
<keyword evidence="5" id="KW-0165">Cleavage on pair of basic residues</keyword>
<keyword evidence="10" id="KW-1185">Reference proteome</keyword>
<protein>
    <recommendedName>
        <fullName evidence="9">Progonadoliberin</fullName>
    </recommendedName>
    <component>
        <recommendedName>
            <fullName evidence="9">Gonadoliberin</fullName>
        </recommendedName>
        <alternativeName>
            <fullName evidence="9">Gonadotropin-releasing hormone</fullName>
            <shortName evidence="9">GnRH</shortName>
        </alternativeName>
        <alternativeName>
            <fullName evidence="9">Luliberin</fullName>
        </alternativeName>
        <alternativeName>
            <fullName evidence="9">Luteinizing hormone-releasing hormone</fullName>
            <shortName evidence="9">LH-RH</shortName>
        </alternativeName>
    </component>
    <component>
        <recommendedName>
            <fullName evidence="9">GnRH-associated peptide</fullName>
        </recommendedName>
        <alternativeName>
            <fullName evidence="9">GnRH-associated peptide</fullName>
        </alternativeName>
    </component>
</protein>
<name>A0A1U7QB84_MESAU</name>